<evidence type="ECO:0000256" key="1">
    <source>
        <dbReference type="SAM" id="MobiDB-lite"/>
    </source>
</evidence>
<feature type="compositionally biased region" description="Polar residues" evidence="1">
    <location>
        <begin position="1"/>
        <end position="14"/>
    </location>
</feature>
<reference evidence="2 3" key="1">
    <citation type="submission" date="2014-04" db="EMBL/GenBank/DDBJ databases">
        <authorList>
            <consortium name="DOE Joint Genome Institute"/>
            <person name="Kuo A."/>
            <person name="Tarkka M."/>
            <person name="Buscot F."/>
            <person name="Kohler A."/>
            <person name="Nagy L.G."/>
            <person name="Floudas D."/>
            <person name="Copeland A."/>
            <person name="Barry K.W."/>
            <person name="Cichocki N."/>
            <person name="Veneault-Fourrey C."/>
            <person name="LaButti K."/>
            <person name="Lindquist E.A."/>
            <person name="Lipzen A."/>
            <person name="Lundell T."/>
            <person name="Morin E."/>
            <person name="Murat C."/>
            <person name="Sun H."/>
            <person name="Tunlid A."/>
            <person name="Henrissat B."/>
            <person name="Grigoriev I.V."/>
            <person name="Hibbett D.S."/>
            <person name="Martin F."/>
            <person name="Nordberg H.P."/>
            <person name="Cantor M.N."/>
            <person name="Hua S.X."/>
        </authorList>
    </citation>
    <scope>NUCLEOTIDE SEQUENCE [LARGE SCALE GENOMIC DNA]</scope>
    <source>
        <strain evidence="2 3">F 1598</strain>
    </source>
</reference>
<accession>A0A0C3BKL5</accession>
<name>A0A0C3BKL5_PILCF</name>
<dbReference type="HOGENOM" id="CLU_1759494_0_0_1"/>
<dbReference type="InParanoid" id="A0A0C3BKL5"/>
<dbReference type="Proteomes" id="UP000054166">
    <property type="component" value="Unassembled WGS sequence"/>
</dbReference>
<protein>
    <submittedName>
        <fullName evidence="2">Uncharacterized protein</fullName>
    </submittedName>
</protein>
<proteinExistence type="predicted"/>
<organism evidence="2 3">
    <name type="scientific">Piloderma croceum (strain F 1598)</name>
    <dbReference type="NCBI Taxonomy" id="765440"/>
    <lineage>
        <taxon>Eukaryota</taxon>
        <taxon>Fungi</taxon>
        <taxon>Dikarya</taxon>
        <taxon>Basidiomycota</taxon>
        <taxon>Agaricomycotina</taxon>
        <taxon>Agaricomycetes</taxon>
        <taxon>Agaricomycetidae</taxon>
        <taxon>Atheliales</taxon>
        <taxon>Atheliaceae</taxon>
        <taxon>Piloderma</taxon>
    </lineage>
</organism>
<dbReference type="EMBL" id="KN832980">
    <property type="protein sequence ID" value="KIM86973.1"/>
    <property type="molecule type" value="Genomic_DNA"/>
</dbReference>
<sequence>MANPDPNQSRNHNVNHPRGFYSPFPPHQPSIKDGARVLNTNPNAIFSNPTAYAIPNPKLDPPIGARCPFTHQSTIKSSSTPGLGPALASQRVEAEVLDVGTFCVIKPWVWTWMWMRGPLPERGRSSRFANKINTRPFSHTLLPLFDHK</sequence>
<dbReference type="AlphaFoldDB" id="A0A0C3BKL5"/>
<evidence type="ECO:0000313" key="2">
    <source>
        <dbReference type="EMBL" id="KIM86973.1"/>
    </source>
</evidence>
<evidence type="ECO:0000313" key="3">
    <source>
        <dbReference type="Proteomes" id="UP000054166"/>
    </source>
</evidence>
<feature type="region of interest" description="Disordered" evidence="1">
    <location>
        <begin position="1"/>
        <end position="26"/>
    </location>
</feature>
<gene>
    <name evidence="2" type="ORF">PILCRDRAFT_4219</name>
</gene>
<reference evidence="3" key="2">
    <citation type="submission" date="2015-01" db="EMBL/GenBank/DDBJ databases">
        <title>Evolutionary Origins and Diversification of the Mycorrhizal Mutualists.</title>
        <authorList>
            <consortium name="DOE Joint Genome Institute"/>
            <consortium name="Mycorrhizal Genomics Consortium"/>
            <person name="Kohler A."/>
            <person name="Kuo A."/>
            <person name="Nagy L.G."/>
            <person name="Floudas D."/>
            <person name="Copeland A."/>
            <person name="Barry K.W."/>
            <person name="Cichocki N."/>
            <person name="Veneault-Fourrey C."/>
            <person name="LaButti K."/>
            <person name="Lindquist E.A."/>
            <person name="Lipzen A."/>
            <person name="Lundell T."/>
            <person name="Morin E."/>
            <person name="Murat C."/>
            <person name="Riley R."/>
            <person name="Ohm R."/>
            <person name="Sun H."/>
            <person name="Tunlid A."/>
            <person name="Henrissat B."/>
            <person name="Grigoriev I.V."/>
            <person name="Hibbett D.S."/>
            <person name="Martin F."/>
        </authorList>
    </citation>
    <scope>NUCLEOTIDE SEQUENCE [LARGE SCALE GENOMIC DNA]</scope>
    <source>
        <strain evidence="3">F 1598</strain>
    </source>
</reference>
<keyword evidence="3" id="KW-1185">Reference proteome</keyword>